<accession>A0ABW1VN87</accession>
<gene>
    <name evidence="2" type="ORF">ACFP73_04445</name>
</gene>
<evidence type="ECO:0000313" key="2">
    <source>
        <dbReference type="EMBL" id="MFC6361350.1"/>
    </source>
</evidence>
<reference evidence="3" key="1">
    <citation type="journal article" date="2019" name="Int. J. Syst. Evol. Microbiol.">
        <title>The Global Catalogue of Microorganisms (GCM) 10K type strain sequencing project: providing services to taxonomists for standard genome sequencing and annotation.</title>
        <authorList>
            <consortium name="The Broad Institute Genomics Platform"/>
            <consortium name="The Broad Institute Genome Sequencing Center for Infectious Disease"/>
            <person name="Wu L."/>
            <person name="Ma J."/>
        </authorList>
    </citation>
    <scope>NUCLEOTIDE SEQUENCE [LARGE SCALE GENOMIC DNA]</scope>
    <source>
        <strain evidence="3">CGMCC 4.1530</strain>
    </source>
</reference>
<feature type="chain" id="PRO_5047540553" description="Secreted protein" evidence="1">
    <location>
        <begin position="23"/>
        <end position="105"/>
    </location>
</feature>
<dbReference type="EMBL" id="JBHSUC010000003">
    <property type="protein sequence ID" value="MFC6361350.1"/>
    <property type="molecule type" value="Genomic_DNA"/>
</dbReference>
<comment type="caution">
    <text evidence="2">The sequence shown here is derived from an EMBL/GenBank/DDBJ whole genome shotgun (WGS) entry which is preliminary data.</text>
</comment>
<evidence type="ECO:0000256" key="1">
    <source>
        <dbReference type="SAM" id="SignalP"/>
    </source>
</evidence>
<proteinExistence type="predicted"/>
<feature type="signal peptide" evidence="1">
    <location>
        <begin position="1"/>
        <end position="22"/>
    </location>
</feature>
<sequence length="105" mass="10959">MKKLSTMIFGCLTLGAAFSAAAQWPPETGAKVPGNALEYPTRLSAVNDSLEHMLNQGAAVITTSPGTDGPMVTIKKGKHYIICVLKGAGTGADQNVATSKCYQMN</sequence>
<evidence type="ECO:0000313" key="3">
    <source>
        <dbReference type="Proteomes" id="UP001596215"/>
    </source>
</evidence>
<dbReference type="Proteomes" id="UP001596215">
    <property type="component" value="Unassembled WGS sequence"/>
</dbReference>
<protein>
    <recommendedName>
        <fullName evidence="4">Secreted protein</fullName>
    </recommendedName>
</protein>
<keyword evidence="3" id="KW-1185">Reference proteome</keyword>
<keyword evidence="1" id="KW-0732">Signal</keyword>
<evidence type="ECO:0008006" key="4">
    <source>
        <dbReference type="Google" id="ProtNLM"/>
    </source>
</evidence>
<dbReference type="RefSeq" id="WP_212708688.1">
    <property type="nucleotide sequence ID" value="NZ_BAAAFW010000025.1"/>
</dbReference>
<name>A0ABW1VN87_9GAMM</name>
<organism evidence="2 3">
    <name type="scientific">Tatumella punctata</name>
    <dbReference type="NCBI Taxonomy" id="399969"/>
    <lineage>
        <taxon>Bacteria</taxon>
        <taxon>Pseudomonadati</taxon>
        <taxon>Pseudomonadota</taxon>
        <taxon>Gammaproteobacteria</taxon>
        <taxon>Enterobacterales</taxon>
        <taxon>Erwiniaceae</taxon>
        <taxon>Tatumella</taxon>
    </lineage>
</organism>